<keyword evidence="4 5" id="KW-0408">Iron</keyword>
<dbReference type="InParanoid" id="A0A4S2MQS7"/>
<dbReference type="PANTHER" id="PTHR24305:SF166">
    <property type="entry name" value="CYTOCHROME P450 12A4, MITOCHONDRIAL-RELATED"/>
    <property type="match status" value="1"/>
</dbReference>
<evidence type="ECO:0000313" key="7">
    <source>
        <dbReference type="EMBL" id="TGZ79553.1"/>
    </source>
</evidence>
<dbReference type="Gene3D" id="1.10.630.10">
    <property type="entry name" value="Cytochrome P450"/>
    <property type="match status" value="1"/>
</dbReference>
<dbReference type="GO" id="GO:0020037">
    <property type="term" value="F:heme binding"/>
    <property type="evidence" value="ECO:0007669"/>
    <property type="project" value="InterPro"/>
</dbReference>
<dbReference type="AlphaFoldDB" id="A0A4S2MQS7"/>
<gene>
    <name evidence="7" type="ORF">EX30DRAFT_359407</name>
</gene>
<keyword evidence="6" id="KW-0812">Transmembrane</keyword>
<protein>
    <submittedName>
        <fullName evidence="7">Cytochrome P450</fullName>
    </submittedName>
</protein>
<dbReference type="SUPFAM" id="SSF48264">
    <property type="entry name" value="Cytochrome P450"/>
    <property type="match status" value="1"/>
</dbReference>
<keyword evidence="8" id="KW-1185">Reference proteome</keyword>
<comment type="similarity">
    <text evidence="2">Belongs to the cytochrome P450 family.</text>
</comment>
<feature type="binding site" description="axial binding residue" evidence="5">
    <location>
        <position position="501"/>
    </location>
    <ligand>
        <name>heme</name>
        <dbReference type="ChEBI" id="CHEBI:30413"/>
    </ligand>
    <ligandPart>
        <name>Fe</name>
        <dbReference type="ChEBI" id="CHEBI:18248"/>
    </ligandPart>
</feature>
<accession>A0A4S2MQS7</accession>
<keyword evidence="6" id="KW-1133">Transmembrane helix</keyword>
<evidence type="ECO:0000256" key="3">
    <source>
        <dbReference type="ARBA" id="ARBA00022723"/>
    </source>
</evidence>
<dbReference type="InterPro" id="IPR001128">
    <property type="entry name" value="Cyt_P450"/>
</dbReference>
<evidence type="ECO:0000256" key="1">
    <source>
        <dbReference type="ARBA" id="ARBA00001971"/>
    </source>
</evidence>
<evidence type="ECO:0000256" key="5">
    <source>
        <dbReference type="PIRSR" id="PIRSR602403-1"/>
    </source>
</evidence>
<dbReference type="PANTHER" id="PTHR24305">
    <property type="entry name" value="CYTOCHROME P450"/>
    <property type="match status" value="1"/>
</dbReference>
<keyword evidence="3 5" id="KW-0479">Metal-binding</keyword>
<dbReference type="InterPro" id="IPR002403">
    <property type="entry name" value="Cyt_P450_E_grp-IV"/>
</dbReference>
<reference evidence="7 8" key="1">
    <citation type="submission" date="2019-04" db="EMBL/GenBank/DDBJ databases">
        <title>Comparative genomics and transcriptomics to analyze fruiting body development in filamentous ascomycetes.</title>
        <authorList>
            <consortium name="DOE Joint Genome Institute"/>
            <person name="Lutkenhaus R."/>
            <person name="Traeger S."/>
            <person name="Breuer J."/>
            <person name="Kuo A."/>
            <person name="Lipzen A."/>
            <person name="Pangilinan J."/>
            <person name="Dilworth D."/>
            <person name="Sandor L."/>
            <person name="Poggeler S."/>
            <person name="Barry K."/>
            <person name="Grigoriev I.V."/>
            <person name="Nowrousian M."/>
        </authorList>
    </citation>
    <scope>NUCLEOTIDE SEQUENCE [LARGE SCALE GENOMIC DNA]</scope>
    <source>
        <strain evidence="7 8">CBS 389.68</strain>
    </source>
</reference>
<dbReference type="GO" id="GO:0005506">
    <property type="term" value="F:iron ion binding"/>
    <property type="evidence" value="ECO:0007669"/>
    <property type="project" value="InterPro"/>
</dbReference>
<keyword evidence="5" id="KW-0349">Heme</keyword>
<dbReference type="EMBL" id="ML220130">
    <property type="protein sequence ID" value="TGZ79553.1"/>
    <property type="molecule type" value="Genomic_DNA"/>
</dbReference>
<keyword evidence="6" id="KW-0472">Membrane</keyword>
<dbReference type="PRINTS" id="PR00465">
    <property type="entry name" value="EP450IV"/>
</dbReference>
<dbReference type="STRING" id="341454.A0A4S2MQS7"/>
<dbReference type="Proteomes" id="UP000298138">
    <property type="component" value="Unassembled WGS sequence"/>
</dbReference>
<evidence type="ECO:0000313" key="8">
    <source>
        <dbReference type="Proteomes" id="UP000298138"/>
    </source>
</evidence>
<organism evidence="7 8">
    <name type="scientific">Ascodesmis nigricans</name>
    <dbReference type="NCBI Taxonomy" id="341454"/>
    <lineage>
        <taxon>Eukaryota</taxon>
        <taxon>Fungi</taxon>
        <taxon>Dikarya</taxon>
        <taxon>Ascomycota</taxon>
        <taxon>Pezizomycotina</taxon>
        <taxon>Pezizomycetes</taxon>
        <taxon>Pezizales</taxon>
        <taxon>Ascodesmidaceae</taxon>
        <taxon>Ascodesmis</taxon>
    </lineage>
</organism>
<dbReference type="GO" id="GO:0016705">
    <property type="term" value="F:oxidoreductase activity, acting on paired donors, with incorporation or reduction of molecular oxygen"/>
    <property type="evidence" value="ECO:0007669"/>
    <property type="project" value="InterPro"/>
</dbReference>
<proteinExistence type="inferred from homology"/>
<dbReference type="InterPro" id="IPR036396">
    <property type="entry name" value="Cyt_P450_sf"/>
</dbReference>
<feature type="transmembrane region" description="Helical" evidence="6">
    <location>
        <begin position="31"/>
        <end position="53"/>
    </location>
</feature>
<dbReference type="CDD" id="cd11069">
    <property type="entry name" value="CYP_FUM15-like"/>
    <property type="match status" value="1"/>
</dbReference>
<dbReference type="OrthoDB" id="1470350at2759"/>
<comment type="cofactor">
    <cofactor evidence="1 5">
        <name>heme</name>
        <dbReference type="ChEBI" id="CHEBI:30413"/>
    </cofactor>
</comment>
<dbReference type="PRINTS" id="PR00385">
    <property type="entry name" value="P450"/>
</dbReference>
<dbReference type="Pfam" id="PF00067">
    <property type="entry name" value="p450"/>
    <property type="match status" value="1"/>
</dbReference>
<evidence type="ECO:0000256" key="6">
    <source>
        <dbReference type="SAM" id="Phobius"/>
    </source>
</evidence>
<dbReference type="GO" id="GO:0004497">
    <property type="term" value="F:monooxygenase activity"/>
    <property type="evidence" value="ECO:0007669"/>
    <property type="project" value="InterPro"/>
</dbReference>
<dbReference type="InterPro" id="IPR050121">
    <property type="entry name" value="Cytochrome_P450_monoxygenase"/>
</dbReference>
<evidence type="ECO:0000256" key="2">
    <source>
        <dbReference type="ARBA" id="ARBA00010617"/>
    </source>
</evidence>
<sequence>MPRLLPITLLSLTFAYLLPRHYPALLSPSPAITFLTVFLPLLLTSALYHVLLYPRFLSPLRYLPGPKPSTLLLGEFPLIYRLPTGFPHITWQKLPNDGLIRYLGLWNTERLFPTSIEMLKEILHTQADVFVKPNTLGGLSTILGKRGLFFAEGEEQKHYRRMLLPSFGVTHLRKLVPVFWDKAMEMVDCIIREAQIPTEDETVTDEEREKGRLVDISKWASLATLDIIGTAGFGYDFNALKNGEEANELSNAYAKLLKRDRAAMGWIMLMMLLPWWLAYWLPTESARTIRKSQKTFQRVSTQLIRERREKQLSNPQSKDSDIKDNDILSVMLRSGEFDTPSGEEIARDQIMTFLAAGHETTATALSWALHALTLHPAHQSLLRTELYTLFPRGPPKALTHADLTQLPKLRNFCLEVLRLYPPVPLTLRTAKRETILNGGVRVPKGTMVVVVPWALHRSTGLWGDDAGEFRPGRWEGYGQPGKECTINSWMLQTFISGPRSCIGEKFSLWEFMVLVTGVVGRVEVRERVEGVGRRLEEMGSIVEIQGGITGKPKDGRVWVKEVEWGSSRGEKEE</sequence>
<evidence type="ECO:0000256" key="4">
    <source>
        <dbReference type="ARBA" id="ARBA00023004"/>
    </source>
</evidence>
<feature type="transmembrane region" description="Helical" evidence="6">
    <location>
        <begin position="263"/>
        <end position="281"/>
    </location>
</feature>
<name>A0A4S2MQS7_9PEZI</name>